<dbReference type="PANTHER" id="PTHR31465:SF35">
    <property type="entry name" value="RTA1 DOMAIN PROTEIN-RELATED"/>
    <property type="match status" value="1"/>
</dbReference>
<dbReference type="PANTHER" id="PTHR31465">
    <property type="entry name" value="PROTEIN RTA1-RELATED"/>
    <property type="match status" value="1"/>
</dbReference>
<evidence type="ECO:0000256" key="4">
    <source>
        <dbReference type="ARBA" id="ARBA00023136"/>
    </source>
</evidence>
<feature type="compositionally biased region" description="Basic and acidic residues" evidence="5">
    <location>
        <begin position="306"/>
        <end position="328"/>
    </location>
</feature>
<dbReference type="InterPro" id="IPR007568">
    <property type="entry name" value="RTA1"/>
</dbReference>
<feature type="transmembrane region" description="Helical" evidence="6">
    <location>
        <begin position="79"/>
        <end position="100"/>
    </location>
</feature>
<accession>A0AAE0M2T9</accession>
<feature type="transmembrane region" description="Helical" evidence="6">
    <location>
        <begin position="18"/>
        <end position="38"/>
    </location>
</feature>
<dbReference type="Proteomes" id="UP001283341">
    <property type="component" value="Unassembled WGS sequence"/>
</dbReference>
<reference evidence="7" key="1">
    <citation type="journal article" date="2023" name="Mol. Phylogenet. Evol.">
        <title>Genome-scale phylogeny and comparative genomics of the fungal order Sordariales.</title>
        <authorList>
            <person name="Hensen N."/>
            <person name="Bonometti L."/>
            <person name="Westerberg I."/>
            <person name="Brannstrom I.O."/>
            <person name="Guillou S."/>
            <person name="Cros-Aarteil S."/>
            <person name="Calhoun S."/>
            <person name="Haridas S."/>
            <person name="Kuo A."/>
            <person name="Mondo S."/>
            <person name="Pangilinan J."/>
            <person name="Riley R."/>
            <person name="LaButti K."/>
            <person name="Andreopoulos B."/>
            <person name="Lipzen A."/>
            <person name="Chen C."/>
            <person name="Yan M."/>
            <person name="Daum C."/>
            <person name="Ng V."/>
            <person name="Clum A."/>
            <person name="Steindorff A."/>
            <person name="Ohm R.A."/>
            <person name="Martin F."/>
            <person name="Silar P."/>
            <person name="Natvig D.O."/>
            <person name="Lalanne C."/>
            <person name="Gautier V."/>
            <person name="Ament-Velasquez S.L."/>
            <person name="Kruys A."/>
            <person name="Hutchinson M.I."/>
            <person name="Powell A.J."/>
            <person name="Barry K."/>
            <person name="Miller A.N."/>
            <person name="Grigoriev I.V."/>
            <person name="Debuchy R."/>
            <person name="Gladieux P."/>
            <person name="Hiltunen Thoren M."/>
            <person name="Johannesson H."/>
        </authorList>
    </citation>
    <scope>NUCLEOTIDE SEQUENCE</scope>
    <source>
        <strain evidence="7">CBS 118394</strain>
    </source>
</reference>
<reference evidence="7" key="2">
    <citation type="submission" date="2023-06" db="EMBL/GenBank/DDBJ databases">
        <authorList>
            <consortium name="Lawrence Berkeley National Laboratory"/>
            <person name="Haridas S."/>
            <person name="Hensen N."/>
            <person name="Bonometti L."/>
            <person name="Westerberg I."/>
            <person name="Brannstrom I.O."/>
            <person name="Guillou S."/>
            <person name="Cros-Aarteil S."/>
            <person name="Calhoun S."/>
            <person name="Kuo A."/>
            <person name="Mondo S."/>
            <person name="Pangilinan J."/>
            <person name="Riley R."/>
            <person name="Labutti K."/>
            <person name="Andreopoulos B."/>
            <person name="Lipzen A."/>
            <person name="Chen C."/>
            <person name="Yanf M."/>
            <person name="Daum C."/>
            <person name="Ng V."/>
            <person name="Clum A."/>
            <person name="Steindorff A."/>
            <person name="Ohm R."/>
            <person name="Martin F."/>
            <person name="Silar P."/>
            <person name="Natvig D."/>
            <person name="Lalanne C."/>
            <person name="Gautier V."/>
            <person name="Ament-Velasquez S.L."/>
            <person name="Kruys A."/>
            <person name="Hutchinson M.I."/>
            <person name="Powell A.J."/>
            <person name="Barry K."/>
            <person name="Miller A.N."/>
            <person name="Grigoriev I.V."/>
            <person name="Debuchy R."/>
            <person name="Gladieux P."/>
            <person name="Thoren M.H."/>
            <person name="Johannesson H."/>
        </authorList>
    </citation>
    <scope>NUCLEOTIDE SEQUENCE</scope>
    <source>
        <strain evidence="7">CBS 118394</strain>
    </source>
</reference>
<feature type="transmembrane region" description="Helical" evidence="6">
    <location>
        <begin position="202"/>
        <end position="223"/>
    </location>
</feature>
<comment type="subcellular location">
    <subcellularLocation>
        <location evidence="1">Membrane</location>
        <topology evidence="1">Multi-pass membrane protein</topology>
    </subcellularLocation>
</comment>
<name>A0AAE0M2T9_9PEZI</name>
<evidence type="ECO:0000256" key="2">
    <source>
        <dbReference type="ARBA" id="ARBA00022692"/>
    </source>
</evidence>
<feature type="region of interest" description="Disordered" evidence="5">
    <location>
        <begin position="296"/>
        <end position="328"/>
    </location>
</feature>
<sequence length="328" mass="36371">MSDQAKQKFKLYNYDPSLAGNVVFIVLFSLATIGHGVLMIRHKTWYFIPFLIGCLFESIGYIGRAIQAQESPDWTTGPYIMQTLTILLGPTLYAASIYMVLGRLIRMLDAGQYSIVRPSWLTKIFVGGDVLSFLTQGAGGGILAKAKTKSDQDLGQNIVLAGLGIQVVFFGLFIITTIIFHVRIVRNPTPRSYSVTTPWRQLIVVALYLASVLIIIRSLFRLIEYASGHDGVLMSSEVYLFVFDSVLMFLVAVVFLIYHPGRVLVGYKQVGGSSDDGTDIEGARGSSNHAMVPVYNESGRVVVDPSKVDRGDRRERRQAERDARGGRY</sequence>
<feature type="transmembrane region" description="Helical" evidence="6">
    <location>
        <begin position="45"/>
        <end position="67"/>
    </location>
</feature>
<comment type="caution">
    <text evidence="7">The sequence shown here is derived from an EMBL/GenBank/DDBJ whole genome shotgun (WGS) entry which is preliminary data.</text>
</comment>
<gene>
    <name evidence="7" type="ORF">B0H66DRAFT_559920</name>
</gene>
<dbReference type="AlphaFoldDB" id="A0AAE0M2T9"/>
<feature type="transmembrane region" description="Helical" evidence="6">
    <location>
        <begin position="238"/>
        <end position="258"/>
    </location>
</feature>
<protein>
    <submittedName>
        <fullName evidence="7">RTA1 like protein-domain-containing protein</fullName>
    </submittedName>
</protein>
<organism evidence="7 8">
    <name type="scientific">Apodospora peruviana</name>
    <dbReference type="NCBI Taxonomy" id="516989"/>
    <lineage>
        <taxon>Eukaryota</taxon>
        <taxon>Fungi</taxon>
        <taxon>Dikarya</taxon>
        <taxon>Ascomycota</taxon>
        <taxon>Pezizomycotina</taxon>
        <taxon>Sordariomycetes</taxon>
        <taxon>Sordariomycetidae</taxon>
        <taxon>Sordariales</taxon>
        <taxon>Lasiosphaeriaceae</taxon>
        <taxon>Apodospora</taxon>
    </lineage>
</organism>
<keyword evidence="8" id="KW-1185">Reference proteome</keyword>
<dbReference type="GO" id="GO:0016020">
    <property type="term" value="C:membrane"/>
    <property type="evidence" value="ECO:0007669"/>
    <property type="project" value="UniProtKB-SubCell"/>
</dbReference>
<evidence type="ECO:0000313" key="7">
    <source>
        <dbReference type="EMBL" id="KAK3315874.1"/>
    </source>
</evidence>
<evidence type="ECO:0000256" key="3">
    <source>
        <dbReference type="ARBA" id="ARBA00022989"/>
    </source>
</evidence>
<keyword evidence="3 6" id="KW-1133">Transmembrane helix</keyword>
<keyword evidence="2 6" id="KW-0812">Transmembrane</keyword>
<evidence type="ECO:0000256" key="1">
    <source>
        <dbReference type="ARBA" id="ARBA00004141"/>
    </source>
</evidence>
<evidence type="ECO:0000313" key="8">
    <source>
        <dbReference type="Proteomes" id="UP001283341"/>
    </source>
</evidence>
<feature type="transmembrane region" description="Helical" evidence="6">
    <location>
        <begin position="120"/>
        <end position="138"/>
    </location>
</feature>
<evidence type="ECO:0000256" key="6">
    <source>
        <dbReference type="SAM" id="Phobius"/>
    </source>
</evidence>
<feature type="transmembrane region" description="Helical" evidence="6">
    <location>
        <begin position="158"/>
        <end position="182"/>
    </location>
</feature>
<evidence type="ECO:0000256" key="5">
    <source>
        <dbReference type="SAM" id="MobiDB-lite"/>
    </source>
</evidence>
<keyword evidence="4 6" id="KW-0472">Membrane</keyword>
<proteinExistence type="predicted"/>
<dbReference type="Pfam" id="PF04479">
    <property type="entry name" value="RTA1"/>
    <property type="match status" value="1"/>
</dbReference>
<dbReference type="EMBL" id="JAUEDM010000005">
    <property type="protein sequence ID" value="KAK3315874.1"/>
    <property type="molecule type" value="Genomic_DNA"/>
</dbReference>